<evidence type="ECO:0000256" key="12">
    <source>
        <dbReference type="ARBA" id="ARBA00023157"/>
    </source>
</evidence>
<dbReference type="GO" id="GO:0050650">
    <property type="term" value="P:chondroitin sulfate proteoglycan biosynthetic process"/>
    <property type="evidence" value="ECO:0007669"/>
    <property type="project" value="TreeGrafter"/>
</dbReference>
<dbReference type="InterPro" id="IPR003406">
    <property type="entry name" value="Glyco_trans_14"/>
</dbReference>
<dbReference type="GO" id="GO:0015012">
    <property type="term" value="P:heparan sulfate proteoglycan biosynthetic process"/>
    <property type="evidence" value="ECO:0007669"/>
    <property type="project" value="TreeGrafter"/>
</dbReference>
<evidence type="ECO:0000256" key="6">
    <source>
        <dbReference type="ARBA" id="ARBA00022723"/>
    </source>
</evidence>
<dbReference type="Proteomes" id="UP001062223">
    <property type="component" value="Chromosome"/>
</dbReference>
<evidence type="ECO:0000256" key="2">
    <source>
        <dbReference type="ARBA" id="ARBA00004648"/>
    </source>
</evidence>
<keyword evidence="13" id="KW-0325">Glycoprotein</keyword>
<dbReference type="AlphaFoldDB" id="A0A9Q9PB26"/>
<dbReference type="PANTHER" id="PTHR46025">
    <property type="entry name" value="XYLOSYLTRANSFERASE OXT"/>
    <property type="match status" value="1"/>
</dbReference>
<evidence type="ECO:0000256" key="7">
    <source>
        <dbReference type="ARBA" id="ARBA00022824"/>
    </source>
</evidence>
<dbReference type="Pfam" id="PF02485">
    <property type="entry name" value="Branch"/>
    <property type="match status" value="1"/>
</dbReference>
<evidence type="ECO:0000313" key="15">
    <source>
        <dbReference type="EMBL" id="UYC81942.1"/>
    </source>
</evidence>
<organism evidence="15 16">
    <name type="scientific">Curtobacterium poinsettiae</name>
    <dbReference type="NCBI Taxonomy" id="159612"/>
    <lineage>
        <taxon>Bacteria</taxon>
        <taxon>Bacillati</taxon>
        <taxon>Actinomycetota</taxon>
        <taxon>Actinomycetes</taxon>
        <taxon>Micrococcales</taxon>
        <taxon>Microbacteriaceae</taxon>
        <taxon>Curtobacterium</taxon>
    </lineage>
</organism>
<dbReference type="RefSeq" id="WP_262136876.1">
    <property type="nucleotide sequence ID" value="NZ_CP106879.1"/>
</dbReference>
<dbReference type="GO" id="GO:0046872">
    <property type="term" value="F:metal ion binding"/>
    <property type="evidence" value="ECO:0007669"/>
    <property type="project" value="UniProtKB-KW"/>
</dbReference>
<evidence type="ECO:0000256" key="11">
    <source>
        <dbReference type="ARBA" id="ARBA00023136"/>
    </source>
</evidence>
<dbReference type="InterPro" id="IPR043538">
    <property type="entry name" value="XYLT"/>
</dbReference>
<keyword evidence="3" id="KW-0328">Glycosyltransferase</keyword>
<reference evidence="15" key="1">
    <citation type="submission" date="2022-09" db="EMBL/GenBank/DDBJ databases">
        <title>Taxonomy of Curtobacterium flaccumfaciens.</title>
        <authorList>
            <person name="Osdaghi E."/>
            <person name="Taghavi S.M."/>
            <person name="Hamidizade M."/>
            <person name="Abachi H."/>
            <person name="Fazliarab A."/>
            <person name="Baeyen S."/>
            <person name="Portier P."/>
            <person name="Van Vaerenbergh J."/>
            <person name="Jacques M.-A."/>
        </authorList>
    </citation>
    <scope>NUCLEOTIDE SEQUENCE</scope>
    <source>
        <strain evidence="15">AGQB46</strain>
    </source>
</reference>
<gene>
    <name evidence="15" type="ORF">OE229_05620</name>
</gene>
<comment type="subcellular location">
    <subcellularLocation>
        <location evidence="2">Endoplasmic reticulum membrane</location>
        <topology evidence="2">Single-pass type II membrane protein</topology>
    </subcellularLocation>
    <subcellularLocation>
        <location evidence="1">Golgi apparatus membrane</location>
        <topology evidence="1">Single-pass type II membrane protein</topology>
    </subcellularLocation>
</comment>
<evidence type="ECO:0000256" key="9">
    <source>
        <dbReference type="ARBA" id="ARBA00022989"/>
    </source>
</evidence>
<protein>
    <recommendedName>
        <fullName evidence="14">Peptide O-xylosyltransferase</fullName>
    </recommendedName>
</protein>
<keyword evidence="11" id="KW-0472">Membrane</keyword>
<keyword evidence="5" id="KW-0812">Transmembrane</keyword>
<accession>A0A9Q9PB26</accession>
<evidence type="ECO:0000256" key="10">
    <source>
        <dbReference type="ARBA" id="ARBA00023034"/>
    </source>
</evidence>
<dbReference type="KEGG" id="cpoi:OE229_05620"/>
<dbReference type="EMBL" id="CP106879">
    <property type="protein sequence ID" value="UYC81942.1"/>
    <property type="molecule type" value="Genomic_DNA"/>
</dbReference>
<keyword evidence="9" id="KW-1133">Transmembrane helix</keyword>
<dbReference type="GO" id="GO:0030158">
    <property type="term" value="F:protein xylosyltransferase activity"/>
    <property type="evidence" value="ECO:0007669"/>
    <property type="project" value="InterPro"/>
</dbReference>
<name>A0A9Q9PB26_9MICO</name>
<dbReference type="PANTHER" id="PTHR46025:SF3">
    <property type="entry name" value="XYLOSYLTRANSFERASE OXT"/>
    <property type="match status" value="1"/>
</dbReference>
<evidence type="ECO:0000256" key="14">
    <source>
        <dbReference type="ARBA" id="ARBA00042865"/>
    </source>
</evidence>
<evidence type="ECO:0000256" key="5">
    <source>
        <dbReference type="ARBA" id="ARBA00022692"/>
    </source>
</evidence>
<dbReference type="GO" id="GO:0016020">
    <property type="term" value="C:membrane"/>
    <property type="evidence" value="ECO:0007669"/>
    <property type="project" value="InterPro"/>
</dbReference>
<proteinExistence type="predicted"/>
<evidence type="ECO:0000256" key="1">
    <source>
        <dbReference type="ARBA" id="ARBA00004323"/>
    </source>
</evidence>
<evidence type="ECO:0000313" key="16">
    <source>
        <dbReference type="Proteomes" id="UP001062223"/>
    </source>
</evidence>
<evidence type="ECO:0000256" key="4">
    <source>
        <dbReference type="ARBA" id="ARBA00022679"/>
    </source>
</evidence>
<evidence type="ECO:0000256" key="13">
    <source>
        <dbReference type="ARBA" id="ARBA00023180"/>
    </source>
</evidence>
<keyword evidence="7" id="KW-0256">Endoplasmic reticulum</keyword>
<sequence>MKPIFLVYTFQDAEHLRELVEALSPYEVIVHVDAKVDLSPFAVAVEDCANVRMVRDRVQVNWGGYSQVRAIRALVRHGLEFADDDDYLVLLSGSDYPLRAVDHLIAHLEEHQGRQFLRAFEISASEEKYRRQVDRHHHRDMRFLSTRTGNKALRKLRNGIIRLIDGPLSVKRSPAPPGGLRVGHGGTHFAVTASCLREMEALVTPEIERYFAAIFCPEEKFYQSLVMRTSFASATPAGGFEDYVGPGNWRYANLHLIDPTLIRVFTEEDWPEVAASDAFFIRKIVTGPSTGLRTKIKTERLTAARSN</sequence>
<keyword evidence="12" id="KW-1015">Disulfide bond</keyword>
<keyword evidence="10" id="KW-0333">Golgi apparatus</keyword>
<evidence type="ECO:0000256" key="8">
    <source>
        <dbReference type="ARBA" id="ARBA00022968"/>
    </source>
</evidence>
<evidence type="ECO:0000256" key="3">
    <source>
        <dbReference type="ARBA" id="ARBA00022676"/>
    </source>
</evidence>
<keyword evidence="6" id="KW-0479">Metal-binding</keyword>
<keyword evidence="4" id="KW-0808">Transferase</keyword>
<keyword evidence="8" id="KW-0735">Signal-anchor</keyword>